<evidence type="ECO:0008006" key="3">
    <source>
        <dbReference type="Google" id="ProtNLM"/>
    </source>
</evidence>
<dbReference type="EMBL" id="NPHW01003027">
    <property type="protein sequence ID" value="OXV10267.1"/>
    <property type="molecule type" value="Genomic_DNA"/>
</dbReference>
<sequence length="189" mass="20717">MLGELRIILHQDVVLFGCSATLDNEAERLVLASAGFRPVGRHLYQTEVLSGPPSIALMLPFASDRCPEGKQIQRAPKKTSDAAGKQYTTDSTNEAYCVSTIIEEFTAHVSLYDRDIRYNEFKMPSSLIRIMLATTSLGMGINISDVDGVVLWKFPIGSGSDVVDEAVVEPARRISSYHDRLLKGADKPG</sequence>
<protein>
    <recommendedName>
        <fullName evidence="3">Helicase C-terminal domain-containing protein</fullName>
    </recommendedName>
</protein>
<proteinExistence type="predicted"/>
<dbReference type="InterPro" id="IPR027417">
    <property type="entry name" value="P-loop_NTPase"/>
</dbReference>
<evidence type="ECO:0000313" key="2">
    <source>
        <dbReference type="Proteomes" id="UP000243515"/>
    </source>
</evidence>
<evidence type="ECO:0000313" key="1">
    <source>
        <dbReference type="EMBL" id="OXV10267.1"/>
    </source>
</evidence>
<gene>
    <name evidence="1" type="ORF">Egran_01973</name>
</gene>
<reference evidence="1 2" key="1">
    <citation type="journal article" date="2015" name="Environ. Microbiol.">
        <title>Metagenome sequence of Elaphomyces granulatus from sporocarp tissue reveals Ascomycota ectomycorrhizal fingerprints of genome expansion and a Proteobacteria-rich microbiome.</title>
        <authorList>
            <person name="Quandt C.A."/>
            <person name="Kohler A."/>
            <person name="Hesse C.N."/>
            <person name="Sharpton T.J."/>
            <person name="Martin F."/>
            <person name="Spatafora J.W."/>
        </authorList>
    </citation>
    <scope>NUCLEOTIDE SEQUENCE [LARGE SCALE GENOMIC DNA]</scope>
    <source>
        <strain evidence="1 2">OSC145934</strain>
    </source>
</reference>
<comment type="caution">
    <text evidence="1">The sequence shown here is derived from an EMBL/GenBank/DDBJ whole genome shotgun (WGS) entry which is preliminary data.</text>
</comment>
<dbReference type="Proteomes" id="UP000243515">
    <property type="component" value="Unassembled WGS sequence"/>
</dbReference>
<dbReference type="OrthoDB" id="4776865at2759"/>
<keyword evidence="2" id="KW-1185">Reference proteome</keyword>
<accession>A0A232M2F7</accession>
<name>A0A232M2F7_9EURO</name>
<organism evidence="1 2">
    <name type="scientific">Elaphomyces granulatus</name>
    <dbReference type="NCBI Taxonomy" id="519963"/>
    <lineage>
        <taxon>Eukaryota</taxon>
        <taxon>Fungi</taxon>
        <taxon>Dikarya</taxon>
        <taxon>Ascomycota</taxon>
        <taxon>Pezizomycotina</taxon>
        <taxon>Eurotiomycetes</taxon>
        <taxon>Eurotiomycetidae</taxon>
        <taxon>Eurotiales</taxon>
        <taxon>Elaphomycetaceae</taxon>
        <taxon>Elaphomyces</taxon>
    </lineage>
</organism>
<dbReference type="SUPFAM" id="SSF52540">
    <property type="entry name" value="P-loop containing nucleoside triphosphate hydrolases"/>
    <property type="match status" value="1"/>
</dbReference>
<dbReference type="Gene3D" id="3.40.50.300">
    <property type="entry name" value="P-loop containing nucleotide triphosphate hydrolases"/>
    <property type="match status" value="1"/>
</dbReference>
<dbReference type="AlphaFoldDB" id="A0A232M2F7"/>